<accession>A0A512D9S9</accession>
<dbReference type="PANTHER" id="PTHR35585">
    <property type="entry name" value="HHE DOMAIN PROTEIN (AFU_ORTHOLOGUE AFUA_4G00730)"/>
    <property type="match status" value="1"/>
</dbReference>
<dbReference type="OrthoDB" id="9793637at2"/>
<organism evidence="2 3">
    <name type="scientific">Cellulomonas aerilata</name>
    <dbReference type="NCBI Taxonomy" id="515326"/>
    <lineage>
        <taxon>Bacteria</taxon>
        <taxon>Bacillati</taxon>
        <taxon>Actinomycetota</taxon>
        <taxon>Actinomycetes</taxon>
        <taxon>Micrococcales</taxon>
        <taxon>Cellulomonadaceae</taxon>
        <taxon>Cellulomonas</taxon>
    </lineage>
</organism>
<evidence type="ECO:0000259" key="1">
    <source>
        <dbReference type="Pfam" id="PF01814"/>
    </source>
</evidence>
<comment type="caution">
    <text evidence="2">The sequence shown here is derived from an EMBL/GenBank/DDBJ whole genome shotgun (WGS) entry which is preliminary data.</text>
</comment>
<dbReference type="PANTHER" id="PTHR35585:SF1">
    <property type="entry name" value="HHE DOMAIN PROTEIN (AFU_ORTHOLOGUE AFUA_4G00730)"/>
    <property type="match status" value="1"/>
</dbReference>
<reference evidence="2 3" key="1">
    <citation type="submission" date="2019-07" db="EMBL/GenBank/DDBJ databases">
        <title>Whole genome shotgun sequence of Cellulomonas aerilata NBRC 106308.</title>
        <authorList>
            <person name="Hosoyama A."/>
            <person name="Uohara A."/>
            <person name="Ohji S."/>
            <person name="Ichikawa N."/>
        </authorList>
    </citation>
    <scope>NUCLEOTIDE SEQUENCE [LARGE SCALE GENOMIC DNA]</scope>
    <source>
        <strain evidence="2 3">NBRC 106308</strain>
    </source>
</reference>
<gene>
    <name evidence="2" type="ORF">CAE01nite_09670</name>
</gene>
<name>A0A512D9S9_9CELL</name>
<protein>
    <recommendedName>
        <fullName evidence="1">Hemerythrin-like domain-containing protein</fullName>
    </recommendedName>
</protein>
<dbReference type="Gene3D" id="1.20.120.520">
    <property type="entry name" value="nmb1532 protein domain like"/>
    <property type="match status" value="1"/>
</dbReference>
<dbReference type="AlphaFoldDB" id="A0A512D9S9"/>
<proteinExistence type="predicted"/>
<keyword evidence="3" id="KW-1185">Reference proteome</keyword>
<sequence length="242" mass="27081">MQRSIAHQTEAELGGRLSVLTRQRADHIELDRLLRRLGGTTGAAQDAVLQRLYRLVFPHAFAEESVLWPVMRRHLPDGGELTLAVEQEHQEVNELVSRLEGLTHGTPERAAVVDRLVEVLREDVRDEEDELFPRLQATLDRARLRRLGVYWELVRRVAPTRAHPVVARRPPGNVLAAAPLSVVDRLRDVVDLAGRRGPVRAKPALRAASHGLTTVAHRIERLPFLRVGEDPSTRSEGTGRAA</sequence>
<evidence type="ECO:0000313" key="2">
    <source>
        <dbReference type="EMBL" id="GEO33242.1"/>
    </source>
</evidence>
<dbReference type="Pfam" id="PF01814">
    <property type="entry name" value="Hemerythrin"/>
    <property type="match status" value="1"/>
</dbReference>
<dbReference type="EMBL" id="BJYY01000004">
    <property type="protein sequence ID" value="GEO33242.1"/>
    <property type="molecule type" value="Genomic_DNA"/>
</dbReference>
<evidence type="ECO:0000313" key="3">
    <source>
        <dbReference type="Proteomes" id="UP000321181"/>
    </source>
</evidence>
<dbReference type="Proteomes" id="UP000321181">
    <property type="component" value="Unassembled WGS sequence"/>
</dbReference>
<feature type="domain" description="Hemerythrin-like" evidence="1">
    <location>
        <begin position="23"/>
        <end position="135"/>
    </location>
</feature>
<dbReference type="InterPro" id="IPR012312">
    <property type="entry name" value="Hemerythrin-like"/>
</dbReference>